<name>A0ABV3QXW3_9HYPH</name>
<evidence type="ECO:0000313" key="1">
    <source>
        <dbReference type="EMBL" id="MEW9805922.1"/>
    </source>
</evidence>
<dbReference type="Proteomes" id="UP001556196">
    <property type="component" value="Unassembled WGS sequence"/>
</dbReference>
<comment type="caution">
    <text evidence="1">The sequence shown here is derived from an EMBL/GenBank/DDBJ whole genome shotgun (WGS) entry which is preliminary data.</text>
</comment>
<sequence>MPHVRDIPLLNLARCQCRFPVSEDPSVPGSHLFCAAPTAADRVYCDHHNTVATAVEPRRSASRFNSVPRLAA</sequence>
<reference evidence="1 2" key="1">
    <citation type="submission" date="2024-06" db="EMBL/GenBank/DDBJ databases">
        <authorList>
            <person name="Tuo L."/>
        </authorList>
    </citation>
    <scope>NUCLEOTIDE SEQUENCE [LARGE SCALE GENOMIC DNA]</scope>
    <source>
        <strain evidence="1 2">ZMM04-5</strain>
    </source>
</reference>
<protein>
    <submittedName>
        <fullName evidence="1">GcrA family cell cycle regulator</fullName>
    </submittedName>
</protein>
<accession>A0ABV3QXW3</accession>
<evidence type="ECO:0000313" key="2">
    <source>
        <dbReference type="Proteomes" id="UP001556196"/>
    </source>
</evidence>
<dbReference type="EMBL" id="JBFOCI010000002">
    <property type="protein sequence ID" value="MEW9805922.1"/>
    <property type="molecule type" value="Genomic_DNA"/>
</dbReference>
<proteinExistence type="predicted"/>
<gene>
    <name evidence="1" type="ORF">ABUE31_08010</name>
</gene>
<organism evidence="1 2">
    <name type="scientific">Mesorhizobium marinum</name>
    <dbReference type="NCBI Taxonomy" id="3228790"/>
    <lineage>
        <taxon>Bacteria</taxon>
        <taxon>Pseudomonadati</taxon>
        <taxon>Pseudomonadota</taxon>
        <taxon>Alphaproteobacteria</taxon>
        <taxon>Hyphomicrobiales</taxon>
        <taxon>Phyllobacteriaceae</taxon>
        <taxon>Mesorhizobium</taxon>
    </lineage>
</organism>
<keyword evidence="2" id="KW-1185">Reference proteome</keyword>
<dbReference type="RefSeq" id="WP_367722999.1">
    <property type="nucleotide sequence ID" value="NZ_JBFOCH010000187.1"/>
</dbReference>